<dbReference type="PROSITE" id="PS50005">
    <property type="entry name" value="TPR"/>
    <property type="match status" value="3"/>
</dbReference>
<dbReference type="GO" id="GO:0005886">
    <property type="term" value="C:plasma membrane"/>
    <property type="evidence" value="ECO:0007669"/>
    <property type="project" value="TreeGrafter"/>
</dbReference>
<evidence type="ECO:0000313" key="4">
    <source>
        <dbReference type="Proteomes" id="UP001255856"/>
    </source>
</evidence>
<feature type="repeat" description="TPR" evidence="1">
    <location>
        <begin position="680"/>
        <end position="713"/>
    </location>
</feature>
<dbReference type="SMART" id="SM00028">
    <property type="entry name" value="TPR"/>
    <property type="match status" value="4"/>
</dbReference>
<feature type="region of interest" description="Disordered" evidence="2">
    <location>
        <begin position="856"/>
        <end position="906"/>
    </location>
</feature>
<dbReference type="PANTHER" id="PTHR45081:SF1">
    <property type="entry name" value="EF HAND FAMILY PROTEIN, PUTATIVE, EXPRESSED-RELATED"/>
    <property type="match status" value="1"/>
</dbReference>
<dbReference type="SUPFAM" id="SSF48452">
    <property type="entry name" value="TPR-like"/>
    <property type="match status" value="1"/>
</dbReference>
<sequence>MGPYLQAEVAWLVRRCNPEASLDEEQINLIVKEISASYPEHVGPQGLSTEGLLSIYTSGLADADRDYGLVCHGNENDAAPGPIPPWSPPPAPVFPSPAASPVRGGSLSSSPLRSPSRPAAAFRGTSWSVMDATPMQARSGTFHPLATPGPTPWTLGLSGGKAAAGSQAALAARDAAAYDEERVAALAMDEEAVDEDGIPKSDAESVEGASQERRSSTCSPEGGDIFAGLVTPGYPLLDGRRGVAGVTPGTALLRSLRRTALSNVRPDAEVRAGGAAAPPTRLPIRLALPDLDPREFDAAALREALQLSAPDGSCVEVTGAEAGRAGGVVASASLCLAQDDFFDPEAALEEARYLMTVLRLEPAQVLDPGRFGAVRLLDKEERDEGPMSASASERLDVSETQATPSADVFDGLPTVCKRPAVQGTPTTGEQTARATVLVPGSHPREWTAPRVERRGPLGFLSGGKVRHPSAQETMLTALRRQLPEGSTVQFGMPVPVSRYAHKQLELRVTVQTPGSAPAGPDGQRAVERASGTPRLAGLENASPAYQRNLTAPLPGTPGARTDLRPTDTYVQPESSFFAAPDSPSGPSDEEAAFLAELQALIDGGAPDEAPELRGSCSGARAARRGPAEATRRGAGPVPEECRAIQVKTHVNLGISLEADGLLLAACDEYRRATELDPAHFRAFKLLGSVLYAVGDFSGAKSALKSALRLKPGYGDAHCDLGCVYCALEQHTQAKRQFENAIACDPWHLEAHFNRGNLLRQSGDLPGAIESYDRVLAADPGHWRSLLNKAVVQTCLGAAKEEAAENLRLAMKLSGNSSLLQQEVDQLRRMLKQGANWGSVSQMMSFISDRAAQVASVSKAPTAPAPGEADGRRPASPLASRLLRTLTPSKTRLGRGRSSEEPELDGAALEAARSLDRQALSAELDVPVLQQLGPLARVEPRDVVQLLERMAQSPRAGLLITMAEAEALMREALLETPPARFQHLMRTLHSQVLVRLAGVDRRLDGYALGMLTVALSARSGLVDRLASAYAIAMRRRQPVTRRDAQTFARQLRLVFSSSHASGGEAAGPGLADEALDKHAFHDAVCEAFPAIGVLPVLCQSVS</sequence>
<feature type="compositionally biased region" description="Low complexity" evidence="2">
    <location>
        <begin position="96"/>
        <end position="119"/>
    </location>
</feature>
<dbReference type="Gene3D" id="1.25.40.10">
    <property type="entry name" value="Tetratricopeptide repeat domain"/>
    <property type="match status" value="2"/>
</dbReference>
<comment type="caution">
    <text evidence="3">The sequence shown here is derived from an EMBL/GenBank/DDBJ whole genome shotgun (WGS) entry which is preliminary data.</text>
</comment>
<dbReference type="InterPro" id="IPR011990">
    <property type="entry name" value="TPR-like_helical_dom_sf"/>
</dbReference>
<dbReference type="Proteomes" id="UP001255856">
    <property type="component" value="Unassembled WGS sequence"/>
</dbReference>
<dbReference type="EMBL" id="JASFZW010000003">
    <property type="protein sequence ID" value="KAK2079358.1"/>
    <property type="molecule type" value="Genomic_DNA"/>
</dbReference>
<evidence type="ECO:0000256" key="1">
    <source>
        <dbReference type="PROSITE-ProRule" id="PRU00339"/>
    </source>
</evidence>
<dbReference type="InterPro" id="IPR019734">
    <property type="entry name" value="TPR_rpt"/>
</dbReference>
<organism evidence="3 4">
    <name type="scientific">Prototheca wickerhamii</name>
    <dbReference type="NCBI Taxonomy" id="3111"/>
    <lineage>
        <taxon>Eukaryota</taxon>
        <taxon>Viridiplantae</taxon>
        <taxon>Chlorophyta</taxon>
        <taxon>core chlorophytes</taxon>
        <taxon>Trebouxiophyceae</taxon>
        <taxon>Chlorellales</taxon>
        <taxon>Chlorellaceae</taxon>
        <taxon>Prototheca</taxon>
    </lineage>
</organism>
<evidence type="ECO:0000313" key="3">
    <source>
        <dbReference type="EMBL" id="KAK2079358.1"/>
    </source>
</evidence>
<feature type="region of interest" description="Disordered" evidence="2">
    <location>
        <begin position="190"/>
        <end position="224"/>
    </location>
</feature>
<gene>
    <name evidence="3" type="ORF">QBZ16_003049</name>
</gene>
<dbReference type="Pfam" id="PF13432">
    <property type="entry name" value="TPR_16"/>
    <property type="match status" value="2"/>
</dbReference>
<proteinExistence type="predicted"/>
<reference evidence="3" key="1">
    <citation type="submission" date="2021-01" db="EMBL/GenBank/DDBJ databases">
        <authorList>
            <person name="Eckstrom K.M.E."/>
        </authorList>
    </citation>
    <scope>NUCLEOTIDE SEQUENCE</scope>
    <source>
        <strain evidence="3">UVCC 0001</strain>
    </source>
</reference>
<protein>
    <submittedName>
        <fullName evidence="3">Uncharacterized protein</fullName>
    </submittedName>
</protein>
<feature type="region of interest" description="Disordered" evidence="2">
    <location>
        <begin position="536"/>
        <end position="567"/>
    </location>
</feature>
<name>A0AAD9IJB2_PROWI</name>
<evidence type="ECO:0000256" key="2">
    <source>
        <dbReference type="SAM" id="MobiDB-lite"/>
    </source>
</evidence>
<dbReference type="AlphaFoldDB" id="A0AAD9IJB2"/>
<keyword evidence="4" id="KW-1185">Reference proteome</keyword>
<feature type="region of interest" description="Disordered" evidence="2">
    <location>
        <begin position="381"/>
        <end position="400"/>
    </location>
</feature>
<accession>A0AAD9IJB2</accession>
<feature type="region of interest" description="Disordered" evidence="2">
    <location>
        <begin position="80"/>
        <end position="119"/>
    </location>
</feature>
<feature type="region of interest" description="Disordered" evidence="2">
    <location>
        <begin position="604"/>
        <end position="637"/>
    </location>
</feature>
<feature type="repeat" description="TPR" evidence="1">
    <location>
        <begin position="714"/>
        <end position="747"/>
    </location>
</feature>
<keyword evidence="1" id="KW-0802">TPR repeat</keyword>
<feature type="repeat" description="TPR" evidence="1">
    <location>
        <begin position="748"/>
        <end position="781"/>
    </location>
</feature>
<feature type="compositionally biased region" description="Pro residues" evidence="2">
    <location>
        <begin position="81"/>
        <end position="95"/>
    </location>
</feature>
<dbReference type="PANTHER" id="PTHR45081">
    <property type="entry name" value="EF HAND FAMILY PROTEIN, PUTATIVE, EXPRESSED-RELATED"/>
    <property type="match status" value="1"/>
</dbReference>